<dbReference type="InterPro" id="IPR044610">
    <property type="entry name" value="GLCAT14A/B/C"/>
</dbReference>
<dbReference type="STRING" id="2880.D8LDZ1"/>
<dbReference type="PANTHER" id="PTHR45719:SF3">
    <property type="entry name" value="BETA-GLUCURONOSYLTRANSFERASE GLCAT14A"/>
    <property type="match status" value="1"/>
</dbReference>
<evidence type="ECO:0000256" key="2">
    <source>
        <dbReference type="ARBA" id="ARBA00022676"/>
    </source>
</evidence>
<evidence type="ECO:0000256" key="6">
    <source>
        <dbReference type="SAM" id="MobiDB-lite"/>
    </source>
</evidence>
<feature type="signal peptide" evidence="7">
    <location>
        <begin position="1"/>
        <end position="30"/>
    </location>
</feature>
<evidence type="ECO:0000256" key="4">
    <source>
        <dbReference type="ARBA" id="ARBA00023136"/>
    </source>
</evidence>
<name>D8LDZ1_ECTSI</name>
<dbReference type="PANTHER" id="PTHR45719">
    <property type="entry name" value="GLYCOSYLTRANSFERASE"/>
    <property type="match status" value="1"/>
</dbReference>
<protein>
    <submittedName>
        <fullName evidence="8">Xylosyltransferase, family GT14</fullName>
    </submittedName>
</protein>
<keyword evidence="3" id="KW-0808">Transferase</keyword>
<reference evidence="8 9" key="1">
    <citation type="journal article" date="2010" name="Nature">
        <title>The Ectocarpus genome and the independent evolution of multicellularity in brown algae.</title>
        <authorList>
            <person name="Cock J.M."/>
            <person name="Sterck L."/>
            <person name="Rouze P."/>
            <person name="Scornet D."/>
            <person name="Allen A.E."/>
            <person name="Amoutzias G."/>
            <person name="Anthouard V."/>
            <person name="Artiguenave F."/>
            <person name="Aury J.M."/>
            <person name="Badger J.H."/>
            <person name="Beszteri B."/>
            <person name="Billiau K."/>
            <person name="Bonnet E."/>
            <person name="Bothwell J.H."/>
            <person name="Bowler C."/>
            <person name="Boyen C."/>
            <person name="Brownlee C."/>
            <person name="Carrano C.J."/>
            <person name="Charrier B."/>
            <person name="Cho G.Y."/>
            <person name="Coelho S.M."/>
            <person name="Collen J."/>
            <person name="Corre E."/>
            <person name="Da Silva C."/>
            <person name="Delage L."/>
            <person name="Delaroque N."/>
            <person name="Dittami S.M."/>
            <person name="Doulbeau S."/>
            <person name="Elias M."/>
            <person name="Farnham G."/>
            <person name="Gachon C.M."/>
            <person name="Gschloessl B."/>
            <person name="Heesch S."/>
            <person name="Jabbari K."/>
            <person name="Jubin C."/>
            <person name="Kawai H."/>
            <person name="Kimura K."/>
            <person name="Kloareg B."/>
            <person name="Kupper F.C."/>
            <person name="Lang D."/>
            <person name="Le Bail A."/>
            <person name="Leblanc C."/>
            <person name="Lerouge P."/>
            <person name="Lohr M."/>
            <person name="Lopez P.J."/>
            <person name="Martens C."/>
            <person name="Maumus F."/>
            <person name="Michel G."/>
            <person name="Miranda-Saavedra D."/>
            <person name="Morales J."/>
            <person name="Moreau H."/>
            <person name="Motomura T."/>
            <person name="Nagasato C."/>
            <person name="Napoli C.A."/>
            <person name="Nelson D.R."/>
            <person name="Nyvall-Collen P."/>
            <person name="Peters A.F."/>
            <person name="Pommier C."/>
            <person name="Potin P."/>
            <person name="Poulain J."/>
            <person name="Quesneville H."/>
            <person name="Read B."/>
            <person name="Rensing S.A."/>
            <person name="Ritter A."/>
            <person name="Rousvoal S."/>
            <person name="Samanta M."/>
            <person name="Samson G."/>
            <person name="Schroeder D.C."/>
            <person name="Segurens B."/>
            <person name="Strittmatter M."/>
            <person name="Tonon T."/>
            <person name="Tregear J.W."/>
            <person name="Valentin K."/>
            <person name="von Dassow P."/>
            <person name="Yamagishi T."/>
            <person name="Van de Peer Y."/>
            <person name="Wincker P."/>
        </authorList>
    </citation>
    <scope>NUCLEOTIDE SEQUENCE [LARGE SCALE GENOMIC DNA]</scope>
    <source>
        <strain evidence="9">Ec32 / CCAP1310/4</strain>
    </source>
</reference>
<dbReference type="EMBL" id="FN649749">
    <property type="protein sequence ID" value="CBN75567.1"/>
    <property type="molecule type" value="Genomic_DNA"/>
</dbReference>
<dbReference type="eggNOG" id="KOG0799">
    <property type="taxonomic scope" value="Eukaryota"/>
</dbReference>
<evidence type="ECO:0000313" key="9">
    <source>
        <dbReference type="Proteomes" id="UP000002630"/>
    </source>
</evidence>
<gene>
    <name evidence="8" type="ORF">Esi_0128_0056</name>
</gene>
<keyword evidence="4" id="KW-0472">Membrane</keyword>
<evidence type="ECO:0000313" key="8">
    <source>
        <dbReference type="EMBL" id="CBN75567.1"/>
    </source>
</evidence>
<evidence type="ECO:0000256" key="7">
    <source>
        <dbReference type="SAM" id="SignalP"/>
    </source>
</evidence>
<sequence length="516" mass="58058">MLSCFCLHRHPFSVFSVSAFLLFFLSTAEFSELNNATTTRFAALASTASVSPRERKSKNKSTPPSQRRGGAALVTPFFITAFSATEQDTAPCWPRLDALGQIDVLRKSRKGRWRAFGDGKKEIGEVNSSSQHRGLFDQGARDGRGERRARLAFLIMSSGDDIAKLSVLLPEIYHPDNIYLVHVDAKAPREQTEKIREVVRANFPAADGRPPNGRLLEPAGIVSWGGFSITLACLYGIAAALLWDEGWDYFINLSTSDFPVVTQDEMTLFLGEHADAGVSFMDGELMTGFEKRWQGYTEDQGLQRRADHHTSVAMQTLGRIQRAYPQRFRLYKGEFWGAFHRSFCEYASWSPDNVARTLSAYFTGYRISDESYFQTLACHPEGKVFPIHGDNFRFTSWNEHHRDSHGRKIDANGHILIHPEPLAIASVDKIMSSGALFARKFDYAKSYRVYQAMQDDLRNRDRSAARLDRARARFGLRASDKGGRDDFCRGGYNSFRRRTEEKRNEGGGGVGAAVPR</sequence>
<evidence type="ECO:0000256" key="1">
    <source>
        <dbReference type="ARBA" id="ARBA00004606"/>
    </source>
</evidence>
<organism evidence="8 9">
    <name type="scientific">Ectocarpus siliculosus</name>
    <name type="common">Brown alga</name>
    <name type="synonym">Conferva siliculosa</name>
    <dbReference type="NCBI Taxonomy" id="2880"/>
    <lineage>
        <taxon>Eukaryota</taxon>
        <taxon>Sar</taxon>
        <taxon>Stramenopiles</taxon>
        <taxon>Ochrophyta</taxon>
        <taxon>PX clade</taxon>
        <taxon>Phaeophyceae</taxon>
        <taxon>Ectocarpales</taxon>
        <taxon>Ectocarpaceae</taxon>
        <taxon>Ectocarpus</taxon>
    </lineage>
</organism>
<dbReference type="GO" id="GO:0015020">
    <property type="term" value="F:glucuronosyltransferase activity"/>
    <property type="evidence" value="ECO:0007669"/>
    <property type="project" value="InterPro"/>
</dbReference>
<dbReference type="AlphaFoldDB" id="D8LDZ1"/>
<dbReference type="OMA" id="YRTRGRV"/>
<dbReference type="InParanoid" id="D8LDZ1"/>
<dbReference type="Pfam" id="PF02485">
    <property type="entry name" value="Branch"/>
    <property type="match status" value="1"/>
</dbReference>
<feature type="compositionally biased region" description="Gly residues" evidence="6">
    <location>
        <begin position="506"/>
        <end position="516"/>
    </location>
</feature>
<dbReference type="Proteomes" id="UP000002630">
    <property type="component" value="Linkage Group LG24"/>
</dbReference>
<feature type="chain" id="PRO_5003117084" evidence="7">
    <location>
        <begin position="31"/>
        <end position="516"/>
    </location>
</feature>
<accession>D8LDZ1</accession>
<proteinExistence type="predicted"/>
<evidence type="ECO:0000256" key="3">
    <source>
        <dbReference type="ARBA" id="ARBA00022679"/>
    </source>
</evidence>
<feature type="region of interest" description="Disordered" evidence="6">
    <location>
        <begin position="489"/>
        <end position="516"/>
    </location>
</feature>
<evidence type="ECO:0000256" key="5">
    <source>
        <dbReference type="ARBA" id="ARBA00023180"/>
    </source>
</evidence>
<keyword evidence="2" id="KW-0328">Glycosyltransferase</keyword>
<comment type="subcellular location">
    <subcellularLocation>
        <location evidence="1">Membrane</location>
        <topology evidence="1">Single-pass type II membrane protein</topology>
    </subcellularLocation>
</comment>
<keyword evidence="7" id="KW-0732">Signal</keyword>
<dbReference type="InterPro" id="IPR003406">
    <property type="entry name" value="Glyco_trans_14"/>
</dbReference>
<keyword evidence="5" id="KW-0325">Glycoprotein</keyword>
<keyword evidence="9" id="KW-1185">Reference proteome</keyword>
<dbReference type="EMBL" id="FN647924">
    <property type="protein sequence ID" value="CBN75567.1"/>
    <property type="molecule type" value="Genomic_DNA"/>
</dbReference>
<dbReference type="OrthoDB" id="2019572at2759"/>
<dbReference type="GO" id="GO:0016020">
    <property type="term" value="C:membrane"/>
    <property type="evidence" value="ECO:0007669"/>
    <property type="project" value="UniProtKB-SubCell"/>
</dbReference>